<accession>A0A8H3VXU0</accession>
<evidence type="ECO:0000313" key="3">
    <source>
        <dbReference type="Proteomes" id="UP000434172"/>
    </source>
</evidence>
<protein>
    <submittedName>
        <fullName evidence="2">Uncharacterized protein</fullName>
    </submittedName>
</protein>
<name>A0A8H3VXU0_9PEZI</name>
<reference evidence="2 3" key="1">
    <citation type="submission" date="2019-12" db="EMBL/GenBank/DDBJ databases">
        <title>A genome sequence resource for the geographically widespread anthracnose pathogen Colletotrichum asianum.</title>
        <authorList>
            <person name="Meng Y."/>
        </authorList>
    </citation>
    <scope>NUCLEOTIDE SEQUENCE [LARGE SCALE GENOMIC DNA]</scope>
    <source>
        <strain evidence="2 3">ICMP 18580</strain>
    </source>
</reference>
<comment type="caution">
    <text evidence="2">The sequence shown here is derived from an EMBL/GenBank/DDBJ whole genome shotgun (WGS) entry which is preliminary data.</text>
</comment>
<dbReference type="Proteomes" id="UP000434172">
    <property type="component" value="Unassembled WGS sequence"/>
</dbReference>
<organism evidence="2 3">
    <name type="scientific">Colletotrichum asianum</name>
    <dbReference type="NCBI Taxonomy" id="702518"/>
    <lineage>
        <taxon>Eukaryota</taxon>
        <taxon>Fungi</taxon>
        <taxon>Dikarya</taxon>
        <taxon>Ascomycota</taxon>
        <taxon>Pezizomycotina</taxon>
        <taxon>Sordariomycetes</taxon>
        <taxon>Hypocreomycetidae</taxon>
        <taxon>Glomerellales</taxon>
        <taxon>Glomerellaceae</taxon>
        <taxon>Colletotrichum</taxon>
        <taxon>Colletotrichum gloeosporioides species complex</taxon>
    </lineage>
</organism>
<feature type="compositionally biased region" description="Low complexity" evidence="1">
    <location>
        <begin position="44"/>
        <end position="53"/>
    </location>
</feature>
<evidence type="ECO:0000313" key="2">
    <source>
        <dbReference type="EMBL" id="KAF0316320.1"/>
    </source>
</evidence>
<dbReference type="Gene3D" id="3.80.10.10">
    <property type="entry name" value="Ribonuclease Inhibitor"/>
    <property type="match status" value="1"/>
</dbReference>
<keyword evidence="3" id="KW-1185">Reference proteome</keyword>
<proteinExistence type="predicted"/>
<dbReference type="AlphaFoldDB" id="A0A8H3VXU0"/>
<gene>
    <name evidence="2" type="ORF">GQ607_016420</name>
</gene>
<evidence type="ECO:0000256" key="1">
    <source>
        <dbReference type="SAM" id="MobiDB-lite"/>
    </source>
</evidence>
<sequence length="307" mass="34199">MPPVRTKKSTPSKLGGPLSAFGFVKIDKEEALARAAKVVPKNPEPAATSSSPSSEDEDVDDPALRTKPRGGSFQRPPKSFTQKGEKVAMFHGDSGGNSYIFQCDLEAQAGTATRELVFGFGYEFTKGHIDTLVTIFPNLCQKLWSIELVFMDPYREPYDGYVDVDDADLIRLAKACPALRAFKLPYASKTGDAAFAAFCRHCPSLTRLEIFTTNCLRATGAWFDEVRENPSWAPKLKRVTITKGEDERIDMDALLAMSKVRSNLLITFVRGDEDRGFRGRYELMAFMDEKYKGGKKVKCQPCHQEVL</sequence>
<dbReference type="InterPro" id="IPR032675">
    <property type="entry name" value="LRR_dom_sf"/>
</dbReference>
<dbReference type="EMBL" id="WOWK01000163">
    <property type="protein sequence ID" value="KAF0316320.1"/>
    <property type="molecule type" value="Genomic_DNA"/>
</dbReference>
<dbReference type="OrthoDB" id="550575at2759"/>
<feature type="region of interest" description="Disordered" evidence="1">
    <location>
        <begin position="35"/>
        <end position="83"/>
    </location>
</feature>